<dbReference type="RefSeq" id="WP_264514096.1">
    <property type="nucleotide sequence ID" value="NZ_JAPDDR010000006.1"/>
</dbReference>
<evidence type="ECO:0000259" key="5">
    <source>
        <dbReference type="PROSITE" id="PS50072"/>
    </source>
</evidence>
<dbReference type="GO" id="GO:0016853">
    <property type="term" value="F:isomerase activity"/>
    <property type="evidence" value="ECO:0007669"/>
    <property type="project" value="UniProtKB-KW"/>
</dbReference>
<feature type="chain" id="PRO_5047294125" description="peptidylprolyl isomerase" evidence="4">
    <location>
        <begin position="23"/>
        <end position="408"/>
    </location>
</feature>
<dbReference type="EMBL" id="JAPDDR010000006">
    <property type="protein sequence ID" value="MCW1914563.1"/>
    <property type="molecule type" value="Genomic_DNA"/>
</dbReference>
<dbReference type="InterPro" id="IPR044666">
    <property type="entry name" value="Cyclophilin_A-like"/>
</dbReference>
<keyword evidence="7" id="KW-1185">Reference proteome</keyword>
<dbReference type="InterPro" id="IPR002130">
    <property type="entry name" value="Cyclophilin-type_PPIase_dom"/>
</dbReference>
<protein>
    <recommendedName>
        <fullName evidence="1">peptidylprolyl isomerase</fullName>
        <ecNumber evidence="1">5.2.1.8</ecNumber>
    </recommendedName>
</protein>
<dbReference type="Proteomes" id="UP001165653">
    <property type="component" value="Unassembled WGS sequence"/>
</dbReference>
<dbReference type="Pfam" id="PF00160">
    <property type="entry name" value="Pro_isomerase"/>
    <property type="match status" value="1"/>
</dbReference>
<evidence type="ECO:0000256" key="1">
    <source>
        <dbReference type="ARBA" id="ARBA00013194"/>
    </source>
</evidence>
<evidence type="ECO:0000256" key="4">
    <source>
        <dbReference type="SAM" id="SignalP"/>
    </source>
</evidence>
<comment type="caution">
    <text evidence="6">The sequence shown here is derived from an EMBL/GenBank/DDBJ whole genome shotgun (WGS) entry which is preliminary data.</text>
</comment>
<evidence type="ECO:0000256" key="3">
    <source>
        <dbReference type="ARBA" id="ARBA00023235"/>
    </source>
</evidence>
<accession>A0ABT3G3Z0</accession>
<dbReference type="Gene3D" id="2.40.100.10">
    <property type="entry name" value="Cyclophilin-like"/>
    <property type="match status" value="1"/>
</dbReference>
<organism evidence="6 7">
    <name type="scientific">Luteolibacter rhizosphaerae</name>
    <dbReference type="NCBI Taxonomy" id="2989719"/>
    <lineage>
        <taxon>Bacteria</taxon>
        <taxon>Pseudomonadati</taxon>
        <taxon>Verrucomicrobiota</taxon>
        <taxon>Verrucomicrobiia</taxon>
        <taxon>Verrucomicrobiales</taxon>
        <taxon>Verrucomicrobiaceae</taxon>
        <taxon>Luteolibacter</taxon>
    </lineage>
</organism>
<dbReference type="InterPro" id="IPR029000">
    <property type="entry name" value="Cyclophilin-like_dom_sf"/>
</dbReference>
<proteinExistence type="predicted"/>
<dbReference type="EC" id="5.2.1.8" evidence="1"/>
<dbReference type="PANTHER" id="PTHR45625">
    <property type="entry name" value="PEPTIDYL-PROLYL CIS-TRANS ISOMERASE-RELATED"/>
    <property type="match status" value="1"/>
</dbReference>
<dbReference type="SUPFAM" id="SSF50891">
    <property type="entry name" value="Cyclophilin-like"/>
    <property type="match status" value="1"/>
</dbReference>
<sequence length="408" mass="43168">MAPHRLPILAALAVAAFSPAHAALEADLVTTRGTVTIELEYAKTPKAVANFISLARGSRAWMDSRSGAVNTGPFFNGLPFHYVSNTAEEKLVECGSKDGSGSDDPGYTIKDEFDPSLTHQAYVVAMASEGPNSGGSRFHLAGNLAMPVLDQRNVVFGRIPSVQSRSVVDQILSAGSGQTSLLSVTIRGTDPLAASFDASAIPLPVVGPVSGSLAIQPGLAANLFFPRAPMTVLRAYSGTDLISWAPHYRSFAGMDEPLPAATHKLDNAADPRRFYHLSQTTYTDALGSSHFANRTITTNSPGLGELVYQFNASGTGGSYSNTPDPEFPFFNFTGTFSVEMNPAPRFDGYFFKMLVATPGLGGASYVDLSGGYDSIGTSAVTGRSFSRVLTATKSLIFEDQGSLELTRP</sequence>
<dbReference type="PANTHER" id="PTHR45625:SF4">
    <property type="entry name" value="PEPTIDYLPROLYL ISOMERASE DOMAIN AND WD REPEAT-CONTAINING PROTEIN 1"/>
    <property type="match status" value="1"/>
</dbReference>
<keyword evidence="4" id="KW-0732">Signal</keyword>
<evidence type="ECO:0000256" key="2">
    <source>
        <dbReference type="ARBA" id="ARBA00023110"/>
    </source>
</evidence>
<reference evidence="6" key="1">
    <citation type="submission" date="2022-10" db="EMBL/GenBank/DDBJ databases">
        <title>Luteolibacter sp. GHJ8, whole genome shotgun sequencing project.</title>
        <authorList>
            <person name="Zhao G."/>
            <person name="Shen L."/>
        </authorList>
    </citation>
    <scope>NUCLEOTIDE SEQUENCE</scope>
    <source>
        <strain evidence="6">GHJ8</strain>
    </source>
</reference>
<evidence type="ECO:0000313" key="7">
    <source>
        <dbReference type="Proteomes" id="UP001165653"/>
    </source>
</evidence>
<keyword evidence="3 6" id="KW-0413">Isomerase</keyword>
<dbReference type="PROSITE" id="PS50072">
    <property type="entry name" value="CSA_PPIASE_2"/>
    <property type="match status" value="1"/>
</dbReference>
<keyword evidence="2" id="KW-0697">Rotamase</keyword>
<gene>
    <name evidence="6" type="ORF">OJ996_13320</name>
</gene>
<feature type="domain" description="PPIase cyclophilin-type" evidence="5">
    <location>
        <begin position="33"/>
        <end position="191"/>
    </location>
</feature>
<name>A0ABT3G3Z0_9BACT</name>
<evidence type="ECO:0000313" key="6">
    <source>
        <dbReference type="EMBL" id="MCW1914563.1"/>
    </source>
</evidence>
<feature type="signal peptide" evidence="4">
    <location>
        <begin position="1"/>
        <end position="22"/>
    </location>
</feature>